<feature type="compositionally biased region" description="Polar residues" evidence="2">
    <location>
        <begin position="617"/>
        <end position="629"/>
    </location>
</feature>
<dbReference type="PANTHER" id="PTHR18947:SF28">
    <property type="entry name" value="GIRDIN, ISOFORM A"/>
    <property type="match status" value="1"/>
</dbReference>
<gene>
    <name evidence="4" type="ORF">LRLP16767_LR202_02071</name>
</gene>
<feature type="transmembrane region" description="Helical" evidence="3">
    <location>
        <begin position="471"/>
        <end position="490"/>
    </location>
</feature>
<dbReference type="GO" id="GO:0005737">
    <property type="term" value="C:cytoplasm"/>
    <property type="evidence" value="ECO:0007669"/>
    <property type="project" value="TreeGrafter"/>
</dbReference>
<protein>
    <submittedName>
        <fullName evidence="4">Phage tail length tape-measure protein</fullName>
    </submittedName>
</protein>
<accession>A0A0U5JWW9</accession>
<dbReference type="GO" id="GO:0051959">
    <property type="term" value="F:dynein light intermediate chain binding"/>
    <property type="evidence" value="ECO:0007669"/>
    <property type="project" value="TreeGrafter"/>
</dbReference>
<evidence type="ECO:0000256" key="3">
    <source>
        <dbReference type="SAM" id="Phobius"/>
    </source>
</evidence>
<feature type="compositionally biased region" description="Basic and acidic residues" evidence="2">
    <location>
        <begin position="103"/>
        <end position="115"/>
    </location>
</feature>
<reference evidence="5" key="1">
    <citation type="submission" date="2015-10" db="EMBL/GenBank/DDBJ databases">
        <authorList>
            <person name="Crossman L.C."/>
        </authorList>
    </citation>
    <scope>NUCLEOTIDE SEQUENCE [LARGE SCALE GENOMIC DNA]</scope>
    <source>
        <strain evidence="5">20-2</strain>
    </source>
</reference>
<evidence type="ECO:0000313" key="5">
    <source>
        <dbReference type="Proteomes" id="UP000235484"/>
    </source>
</evidence>
<feature type="region of interest" description="Disordered" evidence="2">
    <location>
        <begin position="143"/>
        <end position="167"/>
    </location>
</feature>
<evidence type="ECO:0000313" key="4">
    <source>
        <dbReference type="EMBL" id="CUR42377.1"/>
    </source>
</evidence>
<feature type="compositionally biased region" description="Basic and acidic residues" evidence="2">
    <location>
        <begin position="57"/>
        <end position="80"/>
    </location>
</feature>
<evidence type="ECO:0000256" key="2">
    <source>
        <dbReference type="SAM" id="MobiDB-lite"/>
    </source>
</evidence>
<keyword evidence="3" id="KW-0812">Transmembrane</keyword>
<dbReference type="PANTHER" id="PTHR18947">
    <property type="entry name" value="HOOK PROTEINS"/>
    <property type="match status" value="1"/>
</dbReference>
<feature type="coiled-coil region" evidence="1">
    <location>
        <begin position="533"/>
        <end position="607"/>
    </location>
</feature>
<feature type="coiled-coil region" evidence="1">
    <location>
        <begin position="213"/>
        <end position="348"/>
    </location>
</feature>
<keyword evidence="3" id="KW-1133">Transmembrane helix</keyword>
<dbReference type="GO" id="GO:0030705">
    <property type="term" value="P:cytoskeleton-dependent intracellular transport"/>
    <property type="evidence" value="ECO:0007669"/>
    <property type="project" value="TreeGrafter"/>
</dbReference>
<name>A0A0U5JWW9_LIMRT</name>
<feature type="region of interest" description="Disordered" evidence="2">
    <location>
        <begin position="51"/>
        <end position="92"/>
    </location>
</feature>
<dbReference type="Proteomes" id="UP000235484">
    <property type="component" value="Unassembled WGS sequence"/>
</dbReference>
<feature type="region of interest" description="Disordered" evidence="2">
    <location>
        <begin position="617"/>
        <end position="664"/>
    </location>
</feature>
<evidence type="ECO:0000256" key="1">
    <source>
        <dbReference type="SAM" id="Coils"/>
    </source>
</evidence>
<dbReference type="GO" id="GO:0008017">
    <property type="term" value="F:microtubule binding"/>
    <property type="evidence" value="ECO:0007669"/>
    <property type="project" value="TreeGrafter"/>
</dbReference>
<dbReference type="GO" id="GO:0005815">
    <property type="term" value="C:microtubule organizing center"/>
    <property type="evidence" value="ECO:0007669"/>
    <property type="project" value="TreeGrafter"/>
</dbReference>
<dbReference type="RefSeq" id="WP_102816940.1">
    <property type="nucleotide sequence ID" value="NZ_LN887683.1"/>
</dbReference>
<keyword evidence="1" id="KW-0175">Coiled coil</keyword>
<proteinExistence type="predicted"/>
<organism evidence="4 5">
    <name type="scientific">Limosilactobacillus reuteri</name>
    <name type="common">Lactobacillus reuteri</name>
    <dbReference type="NCBI Taxonomy" id="1598"/>
    <lineage>
        <taxon>Bacteria</taxon>
        <taxon>Bacillati</taxon>
        <taxon>Bacillota</taxon>
        <taxon>Bacilli</taxon>
        <taxon>Lactobacillales</taxon>
        <taxon>Lactobacillaceae</taxon>
        <taxon>Limosilactobacillus</taxon>
    </lineage>
</organism>
<dbReference type="EMBL" id="LN887683">
    <property type="protein sequence ID" value="CUR42377.1"/>
    <property type="molecule type" value="Genomic_DNA"/>
</dbReference>
<sequence length="2069" mass="226735">MDLEELELRFRANYGDVLQKMDELTSLIGQKTNDMQVKIQSNLDRIQQNMNDNASKANEKAKEEVRQREEAENSKQKSIERTASVQDDATNRIIEGNKAQAESSKEAVNESEKSLDSLTARLQEASNMQQRIAQQTKVARETVGDIPVKQAQQEVRPKEKPRPRIKNSSFDDYQEKRIQSYMPKRPVDLGIDDEIQAEVSRAKKEIDGLVSHINEKMQQAQSMQRRIATLMASRDNLDMNKQGSQVRAMRLDDQIANAQVKMERYQNQAKALAQEMSQELNIIPNSLKRIEREMDQTEAKIERIRRTIAETKAQDAVLGRSSGNNRGLKEAETEYKRLINRSNELAKAYSYVSSRGDELRNASSRVNTTLAQEGNTASNTSSRLNRLRNTISNVTSSFRRMGDSGSSSMRKAGTSASMLSERLKGVKMAMSMLASQLIVFTLLYQGIMMLAQGMGSALMTNKQFASSFNAIKVNLLTAFYPIYSFVLPAINSLMNALKKATGWLAQFTSALTGMSLSGARSGAQGLYSQVRAMNDTSKAASKANDAVKKQQQEQAKAVQRANQQIAEANRQGAAAVAAENERIKASNEQAKKAFEDTKKANEDLQASLMGFDELNVLDNNKNSQDNGNFEAQPLEKFTPQQKQDTPIFDDPGVDDGDAGGDDDPGLDWNVPLEASQNAIDAANKVKKVLGEIFDPMKKAWDEKGQAVVDAAKYSWKEIKRLLGDVGNSFLHVWDNGTGQKVMENLLQLLADMLNIIGDIARAFAEAWEEGGRGTRFIQTIFDSLNNILVAIHHIAESFREAWNTGDLGKRIFANLLDLATNLVKFIGDIAKAFDEAWQHGNNGTRLWQAWLNALNNILRIFKDMVGSIDEAWNHSKLGVSIWSHLIEIVTGIGNTIGNLADQFDKAWKHGDVGTSIFKTLLGMVDDMLGALGDMANYTANWAKKLDFTPLLQSIDTLLKAIRPVTKDVWNGLAWAYKNVLLPLAGFTITKLLPDFFNLLAAALKVVHNVIKAAEPIFEWFFDGFLKPLAKITGFAIVGALKLLTGALNLLSDWINHHQTAVKVMTTTLLTLFSLKVAGKTISSIKDFTDTLKIVTMLSFDKLKNGAKYADDLLGTVIDFGKHPITKIQELAKVSFNNIKTGWSNATKLWDEVNKSWQNTNLAKTDFLKSAKSSIKSGEPMKLGQKMGIGLSTAMIGVTSGIDIYKGIKANNKEDKFKNFGSGIGGAIGGGIGLFFGGPIGAAIGQQIGSFIGKWGGVGASKFGDGWAKYGKGKKPKDWVEAIGFKSHEILDNFTSWAKQVGPNISNYIGKSKKDIEKAGKNIGKWTTGFISDTQKTLKKWASGIGTNFNKDVEKSKKFAVTGSNKLKSWTTGFINDANKNIKNWAQKIGSNINNDVEKSKKFARKAGSKLEDWTTNFIGDAKKKVHTWSSQIGSNINSSVEAGHEMATNAGTKLKDWTTSFRESASQRIRSWAQRLGDHINNGAESSRSGTINAGNKLSEWTRSFFNGANSSIHNWAGNLGGHVSNGIGGAYNSAKNAGERLGSWVSSFRDGTSRTLSSWAGGLGGTISNGITSGLQSIRNAANRVADAIVTPVKNATNKIRDGINWVLNKLGGGSVGWGFFNWNSYETGTQNHPGGLALVNDQDGDIYRESYELPNGEQGLFPAKRNFLTYLPAGTKVKTATNTANELANMVPKYAGGIGSFNFDFSGISRALSGLNFGGLFSGIGDVFDSAMDELANVTDDIAHPEKLINYIADKFVTYDWGVGETPLKLAKGAVNTEKKGMVNWAKRTIEEFGGSVSAYLPKGVMSKSAFARTARKAALLMHQKLSSKDMDRLYWQAWDESTVNPAQGGGYDDHDGTGLPLGLYQYKVGTWNSWSVPGHKNIYSALDQTMAVLNDSNWRNDLAPIGVRRGWGPTGHKMMANGGLVTENQLIEVAENNMPEMVVPLSNPALGMQRINEAIAFMNRNFGGGLQLPTALSNNAITPNSMYAESSSNNDATMQNGGFKEMSTNLVNAIVQALQMQNTTNNSNQPVDLHLTVKIGDESFGEHAIKGINAVNQKNGRNMLNI</sequence>
<dbReference type="GO" id="GO:0031122">
    <property type="term" value="P:cytoplasmic microtubule organization"/>
    <property type="evidence" value="ECO:0007669"/>
    <property type="project" value="TreeGrafter"/>
</dbReference>
<keyword evidence="3" id="KW-0472">Membrane</keyword>
<feature type="compositionally biased region" description="Acidic residues" evidence="2">
    <location>
        <begin position="651"/>
        <end position="664"/>
    </location>
</feature>
<feature type="region of interest" description="Disordered" evidence="2">
    <location>
        <begin position="97"/>
        <end position="116"/>
    </location>
</feature>
<feature type="transmembrane region" description="Helical" evidence="3">
    <location>
        <begin position="428"/>
        <end position="450"/>
    </location>
</feature>